<dbReference type="Proteomes" id="UP000054538">
    <property type="component" value="Unassembled WGS sequence"/>
</dbReference>
<sequence>MGHPIPYKPSSTEPALTPQPSFSFLGPPMLPWPSPMGPPVPNKPSCTGPACTPQLLFLGPPIAPWQSPIPNKPSCTGPAHTPRLPFFGPPIAPWLPPDATKFQFLGPPIADHYISVLHIPYCYTLSYLTLGHPIHYGQLHPWAHP</sequence>
<dbReference type="InParanoid" id="A0A0D0CAA0"/>
<gene>
    <name evidence="1" type="ORF">PAXRUDRAFT_160264</name>
</gene>
<reference evidence="2" key="2">
    <citation type="submission" date="2015-01" db="EMBL/GenBank/DDBJ databases">
        <title>Evolutionary Origins and Diversification of the Mycorrhizal Mutualists.</title>
        <authorList>
            <consortium name="DOE Joint Genome Institute"/>
            <consortium name="Mycorrhizal Genomics Consortium"/>
            <person name="Kohler A."/>
            <person name="Kuo A."/>
            <person name="Nagy L.G."/>
            <person name="Floudas D."/>
            <person name="Copeland A."/>
            <person name="Barry K.W."/>
            <person name="Cichocki N."/>
            <person name="Veneault-Fourrey C."/>
            <person name="LaButti K."/>
            <person name="Lindquist E.A."/>
            <person name="Lipzen A."/>
            <person name="Lundell T."/>
            <person name="Morin E."/>
            <person name="Murat C."/>
            <person name="Riley R."/>
            <person name="Ohm R."/>
            <person name="Sun H."/>
            <person name="Tunlid A."/>
            <person name="Henrissat B."/>
            <person name="Grigoriev I.V."/>
            <person name="Hibbett D.S."/>
            <person name="Martin F."/>
        </authorList>
    </citation>
    <scope>NUCLEOTIDE SEQUENCE [LARGE SCALE GENOMIC DNA]</scope>
    <source>
        <strain evidence="2">Ve08.2h10</strain>
    </source>
</reference>
<name>A0A0D0CAA0_9AGAM</name>
<organism evidence="1 2">
    <name type="scientific">Paxillus rubicundulus Ve08.2h10</name>
    <dbReference type="NCBI Taxonomy" id="930991"/>
    <lineage>
        <taxon>Eukaryota</taxon>
        <taxon>Fungi</taxon>
        <taxon>Dikarya</taxon>
        <taxon>Basidiomycota</taxon>
        <taxon>Agaricomycotina</taxon>
        <taxon>Agaricomycetes</taxon>
        <taxon>Agaricomycetidae</taxon>
        <taxon>Boletales</taxon>
        <taxon>Paxilineae</taxon>
        <taxon>Paxillaceae</taxon>
        <taxon>Paxillus</taxon>
    </lineage>
</organism>
<reference evidence="1 2" key="1">
    <citation type="submission" date="2014-04" db="EMBL/GenBank/DDBJ databases">
        <authorList>
            <consortium name="DOE Joint Genome Institute"/>
            <person name="Kuo A."/>
            <person name="Kohler A."/>
            <person name="Jargeat P."/>
            <person name="Nagy L.G."/>
            <person name="Floudas D."/>
            <person name="Copeland A."/>
            <person name="Barry K.W."/>
            <person name="Cichocki N."/>
            <person name="Veneault-Fourrey C."/>
            <person name="LaButti K."/>
            <person name="Lindquist E.A."/>
            <person name="Lipzen A."/>
            <person name="Lundell T."/>
            <person name="Morin E."/>
            <person name="Murat C."/>
            <person name="Sun H."/>
            <person name="Tunlid A."/>
            <person name="Henrissat B."/>
            <person name="Grigoriev I.V."/>
            <person name="Hibbett D.S."/>
            <person name="Martin F."/>
            <person name="Nordberg H.P."/>
            <person name="Cantor M.N."/>
            <person name="Hua S.X."/>
        </authorList>
    </citation>
    <scope>NUCLEOTIDE SEQUENCE [LARGE SCALE GENOMIC DNA]</scope>
    <source>
        <strain evidence="1 2">Ve08.2h10</strain>
    </source>
</reference>
<accession>A0A0D0CAA0</accession>
<keyword evidence="2" id="KW-1185">Reference proteome</keyword>
<evidence type="ECO:0000313" key="1">
    <source>
        <dbReference type="EMBL" id="KIK79817.1"/>
    </source>
</evidence>
<dbReference type="EMBL" id="KN826177">
    <property type="protein sequence ID" value="KIK79817.1"/>
    <property type="molecule type" value="Genomic_DNA"/>
</dbReference>
<protein>
    <submittedName>
        <fullName evidence="1">Uncharacterized protein</fullName>
    </submittedName>
</protein>
<dbReference type="AlphaFoldDB" id="A0A0D0CAA0"/>
<dbReference type="HOGENOM" id="CLU_157669_0_0_1"/>
<evidence type="ECO:0000313" key="2">
    <source>
        <dbReference type="Proteomes" id="UP000054538"/>
    </source>
</evidence>
<proteinExistence type="predicted"/>